<gene>
    <name evidence="5" type="ORF">H9962_07630</name>
</gene>
<dbReference type="Gene3D" id="1.10.150.130">
    <property type="match status" value="1"/>
</dbReference>
<dbReference type="InterPro" id="IPR013762">
    <property type="entry name" value="Integrase-like_cat_sf"/>
</dbReference>
<dbReference type="Gene3D" id="1.10.443.10">
    <property type="entry name" value="Intergrase catalytic core"/>
    <property type="match status" value="1"/>
</dbReference>
<evidence type="ECO:0000256" key="1">
    <source>
        <dbReference type="ARBA" id="ARBA00008857"/>
    </source>
</evidence>
<dbReference type="InterPro" id="IPR050090">
    <property type="entry name" value="Tyrosine_recombinase_XerCD"/>
</dbReference>
<reference evidence="5" key="2">
    <citation type="submission" date="2021-04" db="EMBL/GenBank/DDBJ databases">
        <authorList>
            <person name="Gilroy R."/>
        </authorList>
    </citation>
    <scope>NUCLEOTIDE SEQUENCE</scope>
    <source>
        <strain evidence="5">CHK186-16707</strain>
    </source>
</reference>
<evidence type="ECO:0000313" key="6">
    <source>
        <dbReference type="Proteomes" id="UP000824225"/>
    </source>
</evidence>
<keyword evidence="2" id="KW-0238">DNA-binding</keyword>
<protein>
    <submittedName>
        <fullName evidence="5">Site-specific integrase</fullName>
    </submittedName>
</protein>
<reference evidence="5" key="1">
    <citation type="journal article" date="2021" name="PeerJ">
        <title>Extensive microbial diversity within the chicken gut microbiome revealed by metagenomics and culture.</title>
        <authorList>
            <person name="Gilroy R."/>
            <person name="Ravi A."/>
            <person name="Getino M."/>
            <person name="Pursley I."/>
            <person name="Horton D.L."/>
            <person name="Alikhan N.F."/>
            <person name="Baker D."/>
            <person name="Gharbi K."/>
            <person name="Hall N."/>
            <person name="Watson M."/>
            <person name="Adriaenssens E.M."/>
            <person name="Foster-Nyarko E."/>
            <person name="Jarju S."/>
            <person name="Secka A."/>
            <person name="Antonio M."/>
            <person name="Oren A."/>
            <person name="Chaudhuri R.R."/>
            <person name="La Ragione R."/>
            <person name="Hildebrand F."/>
            <person name="Pallen M.J."/>
        </authorList>
    </citation>
    <scope>NUCLEOTIDE SEQUENCE</scope>
    <source>
        <strain evidence="5">CHK186-16707</strain>
    </source>
</reference>
<sequence length="356" mass="40249">MKLVFAGYRKNPWGLHWTDDISGEFLTRWCSSEAEARAFWADELRVIEQEKELFRRSWRRSAVSRKKGVTVADAAARYMALHHMATVTKQTTSYHLRPVLRLMGGLQAHLLNMGDINAFRMAQQLRLVGNSTIRQRVSILRGVFGWAAAEGLVPNNPLTGLRLPAARSRRVVPPSLREARALYAGAAPHLKRVILMGLFTGARIGPSELFRLPWIDMDLDVGRVRMPNAAKGSEYDTRDIPLRQDILPVLRLWAEEDARREIPWVIHWKGRPVRSVAAAWSTTKRRVGITRPLRPYDLRHAFATYSLAGGADPGSVATIMGHTDTAMIFQVYQHVQDQQMIDAVGCVPMMVDLRVK</sequence>
<dbReference type="GO" id="GO:0006310">
    <property type="term" value="P:DNA recombination"/>
    <property type="evidence" value="ECO:0007669"/>
    <property type="project" value="UniProtKB-KW"/>
</dbReference>
<evidence type="ECO:0000313" key="5">
    <source>
        <dbReference type="EMBL" id="HJA09042.1"/>
    </source>
</evidence>
<dbReference type="PANTHER" id="PTHR30349:SF41">
    <property type="entry name" value="INTEGRASE_RECOMBINASE PROTEIN MJ0367-RELATED"/>
    <property type="match status" value="1"/>
</dbReference>
<dbReference type="GO" id="GO:0015074">
    <property type="term" value="P:DNA integration"/>
    <property type="evidence" value="ECO:0007669"/>
    <property type="project" value="InterPro"/>
</dbReference>
<accession>A0A9D2HEP9</accession>
<comment type="caution">
    <text evidence="5">The sequence shown here is derived from an EMBL/GenBank/DDBJ whole genome shotgun (WGS) entry which is preliminary data.</text>
</comment>
<dbReference type="EMBL" id="DXAN01000025">
    <property type="protein sequence ID" value="HJA09042.1"/>
    <property type="molecule type" value="Genomic_DNA"/>
</dbReference>
<evidence type="ECO:0000256" key="2">
    <source>
        <dbReference type="ARBA" id="ARBA00023125"/>
    </source>
</evidence>
<proteinExistence type="inferred from homology"/>
<dbReference type="PANTHER" id="PTHR30349">
    <property type="entry name" value="PHAGE INTEGRASE-RELATED"/>
    <property type="match status" value="1"/>
</dbReference>
<dbReference type="Proteomes" id="UP000824225">
    <property type="component" value="Unassembled WGS sequence"/>
</dbReference>
<dbReference type="Pfam" id="PF00589">
    <property type="entry name" value="Phage_integrase"/>
    <property type="match status" value="1"/>
</dbReference>
<dbReference type="SUPFAM" id="SSF56349">
    <property type="entry name" value="DNA breaking-rejoining enzymes"/>
    <property type="match status" value="1"/>
</dbReference>
<evidence type="ECO:0000259" key="4">
    <source>
        <dbReference type="PROSITE" id="PS51898"/>
    </source>
</evidence>
<keyword evidence="3" id="KW-0233">DNA recombination</keyword>
<organism evidence="5 6">
    <name type="scientific">Candidatus Mailhella merdigallinarum</name>
    <dbReference type="NCBI Taxonomy" id="2838658"/>
    <lineage>
        <taxon>Bacteria</taxon>
        <taxon>Pseudomonadati</taxon>
        <taxon>Thermodesulfobacteriota</taxon>
        <taxon>Desulfovibrionia</taxon>
        <taxon>Desulfovibrionales</taxon>
        <taxon>Desulfovibrionaceae</taxon>
        <taxon>Mailhella</taxon>
    </lineage>
</organism>
<evidence type="ECO:0000256" key="3">
    <source>
        <dbReference type="ARBA" id="ARBA00023172"/>
    </source>
</evidence>
<dbReference type="InterPro" id="IPR010998">
    <property type="entry name" value="Integrase_recombinase_N"/>
</dbReference>
<dbReference type="GO" id="GO:0003677">
    <property type="term" value="F:DNA binding"/>
    <property type="evidence" value="ECO:0007669"/>
    <property type="project" value="UniProtKB-KW"/>
</dbReference>
<dbReference type="InterPro" id="IPR011010">
    <property type="entry name" value="DNA_brk_join_enz"/>
</dbReference>
<name>A0A9D2HEP9_9BACT</name>
<comment type="similarity">
    <text evidence="1">Belongs to the 'phage' integrase family.</text>
</comment>
<dbReference type="AlphaFoldDB" id="A0A9D2HEP9"/>
<feature type="domain" description="Tyr recombinase" evidence="4">
    <location>
        <begin position="169"/>
        <end position="345"/>
    </location>
</feature>
<dbReference type="PROSITE" id="PS51898">
    <property type="entry name" value="TYR_RECOMBINASE"/>
    <property type="match status" value="1"/>
</dbReference>
<dbReference type="InterPro" id="IPR002104">
    <property type="entry name" value="Integrase_catalytic"/>
</dbReference>
<dbReference type="CDD" id="cd00796">
    <property type="entry name" value="INT_Rci_Hp1_C"/>
    <property type="match status" value="1"/>
</dbReference>